<comment type="similarity">
    <text evidence="1">Belongs to the WD repeat WDR55 family.</text>
</comment>
<dbReference type="InterPro" id="IPR015943">
    <property type="entry name" value="WD40/YVTN_repeat-like_dom_sf"/>
</dbReference>
<dbReference type="Proteomes" id="UP000245884">
    <property type="component" value="Unassembled WGS sequence"/>
</dbReference>
<dbReference type="SMART" id="SM00320">
    <property type="entry name" value="WD40"/>
    <property type="match status" value="4"/>
</dbReference>
<dbReference type="PROSITE" id="PS50082">
    <property type="entry name" value="WD_REPEATS_2"/>
    <property type="match status" value="1"/>
</dbReference>
<feature type="region of interest" description="Disordered" evidence="7">
    <location>
        <begin position="47"/>
        <end position="91"/>
    </location>
</feature>
<dbReference type="SUPFAM" id="SSF50978">
    <property type="entry name" value="WD40 repeat-like"/>
    <property type="match status" value="1"/>
</dbReference>
<feature type="repeat" description="WD" evidence="6">
    <location>
        <begin position="154"/>
        <end position="184"/>
    </location>
</feature>
<evidence type="ECO:0000256" key="2">
    <source>
        <dbReference type="ARBA" id="ARBA00022574"/>
    </source>
</evidence>
<feature type="compositionally biased region" description="Polar residues" evidence="7">
    <location>
        <begin position="131"/>
        <end position="140"/>
    </location>
</feature>
<reference evidence="8 9" key="1">
    <citation type="journal article" date="2018" name="Mol. Biol. Evol.">
        <title>Broad Genomic Sampling Reveals a Smut Pathogenic Ancestry of the Fungal Clade Ustilaginomycotina.</title>
        <authorList>
            <person name="Kijpornyongpan T."/>
            <person name="Mondo S.J."/>
            <person name="Barry K."/>
            <person name="Sandor L."/>
            <person name="Lee J."/>
            <person name="Lipzen A."/>
            <person name="Pangilinan J."/>
            <person name="LaButti K."/>
            <person name="Hainaut M."/>
            <person name="Henrissat B."/>
            <person name="Grigoriev I.V."/>
            <person name="Spatafora J.W."/>
            <person name="Aime M.C."/>
        </authorList>
    </citation>
    <scope>NUCLEOTIDE SEQUENCE [LARGE SCALE GENOMIC DNA]</scope>
    <source>
        <strain evidence="8 9">MCA 5214</strain>
    </source>
</reference>
<dbReference type="InterPro" id="IPR036322">
    <property type="entry name" value="WD40_repeat_dom_sf"/>
</dbReference>
<evidence type="ECO:0000256" key="5">
    <source>
        <dbReference type="ARBA" id="ARBA00039514"/>
    </source>
</evidence>
<evidence type="ECO:0000313" key="9">
    <source>
        <dbReference type="Proteomes" id="UP000245884"/>
    </source>
</evidence>
<name>A0A316UXL6_9BASI</name>
<dbReference type="OrthoDB" id="2288928at2759"/>
<keyword evidence="9" id="KW-1185">Reference proteome</keyword>
<dbReference type="Pfam" id="PF00400">
    <property type="entry name" value="WD40"/>
    <property type="match status" value="1"/>
</dbReference>
<dbReference type="AlphaFoldDB" id="A0A316UXL6"/>
<accession>A0A316UXL6</accession>
<feature type="compositionally biased region" description="Acidic residues" evidence="7">
    <location>
        <begin position="466"/>
        <end position="479"/>
    </location>
</feature>
<evidence type="ECO:0000256" key="7">
    <source>
        <dbReference type="SAM" id="MobiDB-lite"/>
    </source>
</evidence>
<protein>
    <recommendedName>
        <fullName evidence="4">WD repeat-containing protein JIP5</fullName>
    </recommendedName>
    <alternativeName>
        <fullName evidence="5">WD repeat-containing protein jip5</fullName>
    </alternativeName>
</protein>
<feature type="compositionally biased region" description="Low complexity" evidence="7">
    <location>
        <begin position="70"/>
        <end position="81"/>
    </location>
</feature>
<dbReference type="STRING" id="1569628.A0A316UXL6"/>
<feature type="compositionally biased region" description="Acidic residues" evidence="7">
    <location>
        <begin position="491"/>
        <end position="506"/>
    </location>
</feature>
<feature type="compositionally biased region" description="Acidic residues" evidence="7">
    <location>
        <begin position="241"/>
        <end position="252"/>
    </location>
</feature>
<feature type="region of interest" description="Disordered" evidence="7">
    <location>
        <begin position="429"/>
        <end position="545"/>
    </location>
</feature>
<feature type="region of interest" description="Disordered" evidence="7">
    <location>
        <begin position="131"/>
        <end position="152"/>
    </location>
</feature>
<feature type="compositionally biased region" description="Basic residues" evidence="7">
    <location>
        <begin position="227"/>
        <end position="237"/>
    </location>
</feature>
<keyword evidence="2 6" id="KW-0853">WD repeat</keyword>
<evidence type="ECO:0000256" key="1">
    <source>
        <dbReference type="ARBA" id="ARBA00007625"/>
    </source>
</evidence>
<dbReference type="InterPro" id="IPR050505">
    <property type="entry name" value="WDR55/POC1"/>
</dbReference>
<evidence type="ECO:0000256" key="4">
    <source>
        <dbReference type="ARBA" id="ARBA00039238"/>
    </source>
</evidence>
<dbReference type="PANTHER" id="PTHR44019">
    <property type="entry name" value="WD REPEAT-CONTAINING PROTEIN 55"/>
    <property type="match status" value="1"/>
</dbReference>
<gene>
    <name evidence="8" type="ORF">BDZ90DRAFT_270984</name>
</gene>
<dbReference type="PANTHER" id="PTHR44019:SF20">
    <property type="entry name" value="WD REPEAT-CONTAINING PROTEIN 55"/>
    <property type="match status" value="1"/>
</dbReference>
<feature type="region of interest" description="Disordered" evidence="7">
    <location>
        <begin position="207"/>
        <end position="265"/>
    </location>
</feature>
<dbReference type="RefSeq" id="XP_025363255.1">
    <property type="nucleotide sequence ID" value="XM_025508754.1"/>
</dbReference>
<feature type="compositionally biased region" description="Acidic residues" evidence="7">
    <location>
        <begin position="435"/>
        <end position="454"/>
    </location>
</feature>
<feature type="compositionally biased region" description="Basic and acidic residues" evidence="7">
    <location>
        <begin position="207"/>
        <end position="226"/>
    </location>
</feature>
<evidence type="ECO:0000313" key="8">
    <source>
        <dbReference type="EMBL" id="PWN28643.1"/>
    </source>
</evidence>
<dbReference type="InterPro" id="IPR001680">
    <property type="entry name" value="WD40_rpt"/>
</dbReference>
<evidence type="ECO:0000256" key="3">
    <source>
        <dbReference type="ARBA" id="ARBA00022737"/>
    </source>
</evidence>
<dbReference type="EMBL" id="KZ819665">
    <property type="protein sequence ID" value="PWN28643.1"/>
    <property type="molecule type" value="Genomic_DNA"/>
</dbReference>
<sequence length="545" mass="58083">MDIPLSSDALDLALSPGPEGEAQDPLLLAVGLISGKVQLLQLDGFSGDVDKGDDDGETPAKKARSDPIASSSVSSSSSSSSATQSYAKRWTQRPSKKSLRCLDFSPSGRTLYAFSKEGSLHHIDVATSSILSTRSPSTPNEGAPSRCLSLPSGSVSNSQELLVSGDDDGVVKLWDGREGKGVVRQWDHHFDWITDLVWEPYLEPPRVGKEQREREEAERRKREEKAKRRREMKKRARGHDDDECESDEEEEAAPQRQAGRERLVVTSGDGTLSVIDIRASSSSKQAQNLKPGDPQPGVTVSEDQEDELLSLCSLPSTSGAGSSRLVVGTQLGLLSLWAPSRGLLDHVDRLPGHPASVDALVALDDTTVLTGSSDGLVRAVQVTGGRGKRFLGVVADHGDGGGGMPVERIKRRGGCLVSCGHGSEVKVTDVGALLESDDEDSDEDEGEEEEADAEELARRIAVSPEGSEDEEEEEDEEDVTLGAISGKGGESGDDDDDGDDSSDDEAPPAPVTPASRRPVKARQRTLAAGGQERTALDGQDFFADL</sequence>
<keyword evidence="3" id="KW-0677">Repeat</keyword>
<dbReference type="Gene3D" id="2.130.10.10">
    <property type="entry name" value="YVTN repeat-like/Quinoprotein amine dehydrogenase"/>
    <property type="match status" value="2"/>
</dbReference>
<feature type="region of interest" description="Disordered" evidence="7">
    <location>
        <begin position="282"/>
        <end position="303"/>
    </location>
</feature>
<evidence type="ECO:0000256" key="6">
    <source>
        <dbReference type="PROSITE-ProRule" id="PRU00221"/>
    </source>
</evidence>
<organism evidence="8 9">
    <name type="scientific">Jaminaea rosea</name>
    <dbReference type="NCBI Taxonomy" id="1569628"/>
    <lineage>
        <taxon>Eukaryota</taxon>
        <taxon>Fungi</taxon>
        <taxon>Dikarya</taxon>
        <taxon>Basidiomycota</taxon>
        <taxon>Ustilaginomycotina</taxon>
        <taxon>Exobasidiomycetes</taxon>
        <taxon>Microstromatales</taxon>
        <taxon>Microstromatales incertae sedis</taxon>
        <taxon>Jaminaea</taxon>
    </lineage>
</organism>
<dbReference type="GeneID" id="37030577"/>
<proteinExistence type="inferred from homology"/>